<dbReference type="GO" id="GO:0043107">
    <property type="term" value="P:type IV pilus-dependent motility"/>
    <property type="evidence" value="ECO:0007669"/>
    <property type="project" value="TreeGrafter"/>
</dbReference>
<evidence type="ECO:0000256" key="1">
    <source>
        <dbReference type="ARBA" id="ARBA00022481"/>
    </source>
</evidence>
<dbReference type="PANTHER" id="PTHR30093:SF34">
    <property type="entry name" value="PREPILIN PEPTIDASE-DEPENDENT PROTEIN D"/>
    <property type="match status" value="1"/>
</dbReference>
<evidence type="ECO:0000313" key="3">
    <source>
        <dbReference type="EMBL" id="SVD52299.1"/>
    </source>
</evidence>
<dbReference type="SUPFAM" id="SSF54523">
    <property type="entry name" value="Pili subunits"/>
    <property type="match status" value="1"/>
</dbReference>
<dbReference type="PROSITE" id="PS00409">
    <property type="entry name" value="PROKAR_NTER_METHYL"/>
    <property type="match status" value="1"/>
</dbReference>
<keyword evidence="2" id="KW-1133">Transmembrane helix</keyword>
<name>A0A382W0P0_9ZZZZ</name>
<dbReference type="Pfam" id="PF07963">
    <property type="entry name" value="N_methyl"/>
    <property type="match status" value="1"/>
</dbReference>
<proteinExistence type="predicted"/>
<evidence type="ECO:0008006" key="4">
    <source>
        <dbReference type="Google" id="ProtNLM"/>
    </source>
</evidence>
<keyword evidence="2" id="KW-0812">Transmembrane</keyword>
<reference evidence="3" key="1">
    <citation type="submission" date="2018-05" db="EMBL/GenBank/DDBJ databases">
        <authorList>
            <person name="Lanie J.A."/>
            <person name="Ng W.-L."/>
            <person name="Kazmierczak K.M."/>
            <person name="Andrzejewski T.M."/>
            <person name="Davidsen T.M."/>
            <person name="Wayne K.J."/>
            <person name="Tettelin H."/>
            <person name="Glass J.I."/>
            <person name="Rusch D."/>
            <person name="Podicherti R."/>
            <person name="Tsui H.-C.T."/>
            <person name="Winkler M.E."/>
        </authorList>
    </citation>
    <scope>NUCLEOTIDE SEQUENCE</scope>
</reference>
<dbReference type="GO" id="GO:0007155">
    <property type="term" value="P:cell adhesion"/>
    <property type="evidence" value="ECO:0007669"/>
    <property type="project" value="InterPro"/>
</dbReference>
<dbReference type="AlphaFoldDB" id="A0A382W0P0"/>
<evidence type="ECO:0000256" key="2">
    <source>
        <dbReference type="SAM" id="Phobius"/>
    </source>
</evidence>
<keyword evidence="2" id="KW-0472">Membrane</keyword>
<gene>
    <name evidence="3" type="ORF">METZ01_LOCUS405153</name>
</gene>
<sequence length="154" mass="15970">MTRLNSGFTLIELMIVVAIIGILAAVGIPQYQNYTARAQATEGLTLASGLKTTLAEYYSVHGSFPNNGGTDSNDTIGAEPADHIFGDYVETVAASDDGAGTIRATFNSGHHAGKFLELKASVTDGAISYSCESDIQASQRPSSCTTVTPTGSST</sequence>
<dbReference type="Gene3D" id="3.30.700.10">
    <property type="entry name" value="Glycoprotein, Type 4 Pilin"/>
    <property type="match status" value="1"/>
</dbReference>
<dbReference type="InterPro" id="IPR001082">
    <property type="entry name" value="Pilin"/>
</dbReference>
<dbReference type="InterPro" id="IPR012902">
    <property type="entry name" value="N_methyl_site"/>
</dbReference>
<dbReference type="Pfam" id="PF00114">
    <property type="entry name" value="Pilin"/>
    <property type="match status" value="1"/>
</dbReference>
<feature type="transmembrane region" description="Helical" evidence="2">
    <location>
        <begin position="6"/>
        <end position="28"/>
    </location>
</feature>
<accession>A0A382W0P0</accession>
<keyword evidence="1" id="KW-0488">Methylation</keyword>
<dbReference type="InterPro" id="IPR045584">
    <property type="entry name" value="Pilin-like"/>
</dbReference>
<feature type="non-terminal residue" evidence="3">
    <location>
        <position position="154"/>
    </location>
</feature>
<protein>
    <recommendedName>
        <fullName evidence="4">Fimbrial protein</fullName>
    </recommendedName>
</protein>
<dbReference type="PANTHER" id="PTHR30093">
    <property type="entry name" value="GENERAL SECRETION PATHWAY PROTEIN G"/>
    <property type="match status" value="1"/>
</dbReference>
<dbReference type="GO" id="GO:0044096">
    <property type="term" value="C:type IV pilus"/>
    <property type="evidence" value="ECO:0007669"/>
    <property type="project" value="TreeGrafter"/>
</dbReference>
<dbReference type="NCBIfam" id="TIGR02532">
    <property type="entry name" value="IV_pilin_GFxxxE"/>
    <property type="match status" value="1"/>
</dbReference>
<dbReference type="EMBL" id="UINC01156084">
    <property type="protein sequence ID" value="SVD52299.1"/>
    <property type="molecule type" value="Genomic_DNA"/>
</dbReference>
<organism evidence="3">
    <name type="scientific">marine metagenome</name>
    <dbReference type="NCBI Taxonomy" id="408172"/>
    <lineage>
        <taxon>unclassified sequences</taxon>
        <taxon>metagenomes</taxon>
        <taxon>ecological metagenomes</taxon>
    </lineage>
</organism>